<dbReference type="EMBL" id="SWLB01000005">
    <property type="protein sequence ID" value="KAF3338393.1"/>
    <property type="molecule type" value="Genomic_DNA"/>
</dbReference>
<sequence length="272" mass="31269">MGAKNSCEISRLPQDCLTRIISLTSPRDACCCSAVSTNFQLAADADAVWEHFLPPDLDHILSRTEDQLVFTSKKDLYFLLSNRDIILDDGKMSFRLDRSSGAKIYMLSASRSAISIIWGDNPQYWQRVSPNRDSRFSEVARLIIVWWLKMSTRFSCKILTPKTNYTAYFVFKLEDDSSGLDLPIDALIDFGEQESRHKICLQPRSSSTRQTPNNAIRYPRVRDDGWSEVEIGEFYNDCEDDDEIVELDVREVNGLWAKRGLIFYGIEIRPKK</sequence>
<proteinExistence type="predicted"/>
<dbReference type="Gene3D" id="1.20.1280.50">
    <property type="match status" value="1"/>
</dbReference>
<keyword evidence="3" id="KW-1185">Reference proteome</keyword>
<dbReference type="Pfam" id="PF12937">
    <property type="entry name" value="F-box-like"/>
    <property type="match status" value="1"/>
</dbReference>
<feature type="domain" description="F-box" evidence="1">
    <location>
        <begin position="6"/>
        <end position="52"/>
    </location>
</feature>
<protein>
    <submittedName>
        <fullName evidence="2">Putative F-box protein PP2-B12</fullName>
    </submittedName>
</protein>
<accession>A0A833RN74</accession>
<evidence type="ECO:0000313" key="2">
    <source>
        <dbReference type="EMBL" id="KAF3338393.1"/>
    </source>
</evidence>
<dbReference type="CDD" id="cd22162">
    <property type="entry name" value="F-box_AtSKIP3-like"/>
    <property type="match status" value="1"/>
</dbReference>
<dbReference type="PANTHER" id="PTHR32278:SF111">
    <property type="entry name" value="F-BOX PROTEIN PP2-B12-RELATED"/>
    <property type="match status" value="1"/>
</dbReference>
<dbReference type="InterPro" id="IPR036047">
    <property type="entry name" value="F-box-like_dom_sf"/>
</dbReference>
<evidence type="ECO:0000259" key="1">
    <source>
        <dbReference type="PROSITE" id="PS50181"/>
    </source>
</evidence>
<dbReference type="Proteomes" id="UP000623129">
    <property type="component" value="Unassembled WGS sequence"/>
</dbReference>
<dbReference type="InterPro" id="IPR001810">
    <property type="entry name" value="F-box_dom"/>
</dbReference>
<dbReference type="AlphaFoldDB" id="A0A833RN74"/>
<dbReference type="PANTHER" id="PTHR32278">
    <property type="entry name" value="F-BOX DOMAIN-CONTAINING PROTEIN"/>
    <property type="match status" value="1"/>
</dbReference>
<evidence type="ECO:0000313" key="3">
    <source>
        <dbReference type="Proteomes" id="UP000623129"/>
    </source>
</evidence>
<name>A0A833RN74_9POAL</name>
<reference evidence="2" key="1">
    <citation type="submission" date="2020-01" db="EMBL/GenBank/DDBJ databases">
        <title>Genome sequence of Kobresia littledalei, the first chromosome-level genome in the family Cyperaceae.</title>
        <authorList>
            <person name="Qu G."/>
        </authorList>
    </citation>
    <scope>NUCLEOTIDE SEQUENCE</scope>
    <source>
        <strain evidence="2">C.B.Clarke</strain>
        <tissue evidence="2">Leaf</tissue>
    </source>
</reference>
<comment type="caution">
    <text evidence="2">The sequence shown here is derived from an EMBL/GenBank/DDBJ whole genome shotgun (WGS) entry which is preliminary data.</text>
</comment>
<dbReference type="InterPro" id="IPR025886">
    <property type="entry name" value="PP2-like"/>
</dbReference>
<dbReference type="Pfam" id="PF14299">
    <property type="entry name" value="PP2"/>
    <property type="match status" value="1"/>
</dbReference>
<organism evidence="2 3">
    <name type="scientific">Carex littledalei</name>
    <dbReference type="NCBI Taxonomy" id="544730"/>
    <lineage>
        <taxon>Eukaryota</taxon>
        <taxon>Viridiplantae</taxon>
        <taxon>Streptophyta</taxon>
        <taxon>Embryophyta</taxon>
        <taxon>Tracheophyta</taxon>
        <taxon>Spermatophyta</taxon>
        <taxon>Magnoliopsida</taxon>
        <taxon>Liliopsida</taxon>
        <taxon>Poales</taxon>
        <taxon>Cyperaceae</taxon>
        <taxon>Cyperoideae</taxon>
        <taxon>Cariceae</taxon>
        <taxon>Carex</taxon>
        <taxon>Carex subgen. Euthyceras</taxon>
    </lineage>
</organism>
<dbReference type="PROSITE" id="PS50181">
    <property type="entry name" value="FBOX"/>
    <property type="match status" value="1"/>
</dbReference>
<dbReference type="SUPFAM" id="SSF81383">
    <property type="entry name" value="F-box domain"/>
    <property type="match status" value="1"/>
</dbReference>
<gene>
    <name evidence="2" type="ORF">FCM35_KLT17230</name>
</gene>
<dbReference type="OrthoDB" id="1918565at2759"/>